<evidence type="ECO:0000313" key="4">
    <source>
        <dbReference type="Proteomes" id="UP001652660"/>
    </source>
</evidence>
<dbReference type="InterPro" id="IPR051955">
    <property type="entry name" value="PME_Inhibitor"/>
</dbReference>
<organism evidence="4 5">
    <name type="scientific">Coffea arabica</name>
    <name type="common">Arabian coffee</name>
    <dbReference type="NCBI Taxonomy" id="13443"/>
    <lineage>
        <taxon>Eukaryota</taxon>
        <taxon>Viridiplantae</taxon>
        <taxon>Streptophyta</taxon>
        <taxon>Embryophyta</taxon>
        <taxon>Tracheophyta</taxon>
        <taxon>Spermatophyta</taxon>
        <taxon>Magnoliopsida</taxon>
        <taxon>eudicotyledons</taxon>
        <taxon>Gunneridae</taxon>
        <taxon>Pentapetalae</taxon>
        <taxon>asterids</taxon>
        <taxon>lamiids</taxon>
        <taxon>Gentianales</taxon>
        <taxon>Rubiaceae</taxon>
        <taxon>Ixoroideae</taxon>
        <taxon>Gardenieae complex</taxon>
        <taxon>Bertiereae - Coffeeae clade</taxon>
        <taxon>Coffeeae</taxon>
        <taxon>Coffea</taxon>
    </lineage>
</organism>
<accession>A0ABM4UA02</accession>
<dbReference type="PANTHER" id="PTHR31080">
    <property type="entry name" value="PECTINESTERASE INHIBITOR-LIKE"/>
    <property type="match status" value="1"/>
</dbReference>
<sequence length="337" mass="37286">MLCFGFISSHTHTQGTSSPTGSSSSVHAIILLRNEKHKLISHLTKIRPFQAIMDSVNDSLMASSKVSLLQHHPQQPSSSRNLLKTYKTLIIIISFCFIILASLILSTIILFHMHNRNNYNLTSEPTESLWSNSANLKTFCSVVSQDPDLCFTSISSSIKGTETDPDDIFAVSIKVAIDNVTSLAPLMREVLLSRTGAEWALKHCTESVADSLSQLNRSLTAVQLGAKENRRVFSSEAPVDLGVQPLTADRRGYVMTWLIRAMSGLDSCVDVLDNVGSVAVDELSVKVYKARVQVSNSREFLLYKDKILEYFVIHPAVSPGKNWTDGPPNPWIRPKGR</sequence>
<dbReference type="GeneID" id="113741419"/>
<dbReference type="NCBIfam" id="TIGR01614">
    <property type="entry name" value="PME_inhib"/>
    <property type="match status" value="1"/>
</dbReference>
<keyword evidence="2" id="KW-0812">Transmembrane</keyword>
<dbReference type="SMART" id="SM00856">
    <property type="entry name" value="PMEI"/>
    <property type="match status" value="1"/>
</dbReference>
<dbReference type="SUPFAM" id="SSF101148">
    <property type="entry name" value="Plant invertase/pectin methylesterase inhibitor"/>
    <property type="match status" value="1"/>
</dbReference>
<keyword evidence="2" id="KW-0472">Membrane</keyword>
<evidence type="ECO:0000313" key="5">
    <source>
        <dbReference type="RefSeq" id="XP_071904106.1"/>
    </source>
</evidence>
<name>A0ABM4UA02_COFAR</name>
<evidence type="ECO:0000256" key="2">
    <source>
        <dbReference type="SAM" id="Phobius"/>
    </source>
</evidence>
<keyword evidence="2" id="KW-1133">Transmembrane helix</keyword>
<protein>
    <submittedName>
        <fullName evidence="5">Pectinesterase/pectinesterase inhibitor 26 isoform X1</fullName>
    </submittedName>
</protein>
<feature type="domain" description="Pectinesterase inhibitor" evidence="3">
    <location>
        <begin position="131"/>
        <end position="300"/>
    </location>
</feature>
<evidence type="ECO:0000259" key="3">
    <source>
        <dbReference type="SMART" id="SM00856"/>
    </source>
</evidence>
<evidence type="ECO:0000256" key="1">
    <source>
        <dbReference type="ARBA" id="ARBA00022729"/>
    </source>
</evidence>
<feature type="transmembrane region" description="Helical" evidence="2">
    <location>
        <begin position="89"/>
        <end position="113"/>
    </location>
</feature>
<gene>
    <name evidence="5" type="primary">LOC113741419</name>
</gene>
<proteinExistence type="predicted"/>
<keyword evidence="1" id="KW-0732">Signal</keyword>
<dbReference type="Pfam" id="PF04043">
    <property type="entry name" value="PMEI"/>
    <property type="match status" value="1"/>
</dbReference>
<dbReference type="RefSeq" id="XP_071904106.1">
    <property type="nucleotide sequence ID" value="XM_072048005.1"/>
</dbReference>
<dbReference type="CDD" id="cd15798">
    <property type="entry name" value="PMEI-like_3"/>
    <property type="match status" value="1"/>
</dbReference>
<dbReference type="PANTHER" id="PTHR31080:SF303">
    <property type="entry name" value="PECTINESTERASE 1-LIKE"/>
    <property type="match status" value="1"/>
</dbReference>
<dbReference type="Gene3D" id="1.20.140.40">
    <property type="entry name" value="Invertase/pectin methylesterase inhibitor family protein"/>
    <property type="match status" value="1"/>
</dbReference>
<reference evidence="5" key="1">
    <citation type="submission" date="2025-08" db="UniProtKB">
        <authorList>
            <consortium name="RefSeq"/>
        </authorList>
    </citation>
    <scope>IDENTIFICATION</scope>
    <source>
        <tissue evidence="5">Leaves</tissue>
    </source>
</reference>
<dbReference type="Proteomes" id="UP001652660">
    <property type="component" value="Chromosome 4e"/>
</dbReference>
<keyword evidence="4" id="KW-1185">Reference proteome</keyword>
<dbReference type="InterPro" id="IPR035513">
    <property type="entry name" value="Invertase/methylesterase_inhib"/>
</dbReference>
<dbReference type="InterPro" id="IPR006501">
    <property type="entry name" value="Pectinesterase_inhib_dom"/>
</dbReference>